<evidence type="ECO:0000313" key="1">
    <source>
        <dbReference type="EMBL" id="GFN73782.1"/>
    </source>
</evidence>
<proteinExistence type="predicted"/>
<organism evidence="1 2">
    <name type="scientific">Plakobranchus ocellatus</name>
    <dbReference type="NCBI Taxonomy" id="259542"/>
    <lineage>
        <taxon>Eukaryota</taxon>
        <taxon>Metazoa</taxon>
        <taxon>Spiralia</taxon>
        <taxon>Lophotrochozoa</taxon>
        <taxon>Mollusca</taxon>
        <taxon>Gastropoda</taxon>
        <taxon>Heterobranchia</taxon>
        <taxon>Euthyneura</taxon>
        <taxon>Panpulmonata</taxon>
        <taxon>Sacoglossa</taxon>
        <taxon>Placobranchoidea</taxon>
        <taxon>Plakobranchidae</taxon>
        <taxon>Plakobranchus</taxon>
    </lineage>
</organism>
<sequence length="120" mass="13145">MLVILAFWPSLGRKRVSSLWKIYVDSKASDLNPTVTGLWIISQAENMHRYACPASSKRWQGFSSSSSSTGPRSCSHLLRFGMGSLKPVSSMPCQDIQAGKPGSIRGPGLDVGVGFLWWRS</sequence>
<protein>
    <submittedName>
        <fullName evidence="1">Uncharacterized protein</fullName>
    </submittedName>
</protein>
<dbReference type="AlphaFoldDB" id="A0AAV3XTS7"/>
<evidence type="ECO:0000313" key="2">
    <source>
        <dbReference type="Proteomes" id="UP000735302"/>
    </source>
</evidence>
<comment type="caution">
    <text evidence="1">The sequence shown here is derived from an EMBL/GenBank/DDBJ whole genome shotgun (WGS) entry which is preliminary data.</text>
</comment>
<name>A0AAV3XTS7_9GAST</name>
<reference evidence="1 2" key="1">
    <citation type="journal article" date="2021" name="Elife">
        <title>Chloroplast acquisition without the gene transfer in kleptoplastic sea slugs, Plakobranchus ocellatus.</title>
        <authorList>
            <person name="Maeda T."/>
            <person name="Takahashi S."/>
            <person name="Yoshida T."/>
            <person name="Shimamura S."/>
            <person name="Takaki Y."/>
            <person name="Nagai Y."/>
            <person name="Toyoda A."/>
            <person name="Suzuki Y."/>
            <person name="Arimoto A."/>
            <person name="Ishii H."/>
            <person name="Satoh N."/>
            <person name="Nishiyama T."/>
            <person name="Hasebe M."/>
            <person name="Maruyama T."/>
            <person name="Minagawa J."/>
            <person name="Obokata J."/>
            <person name="Shigenobu S."/>
        </authorList>
    </citation>
    <scope>NUCLEOTIDE SEQUENCE [LARGE SCALE GENOMIC DNA]</scope>
</reference>
<keyword evidence="2" id="KW-1185">Reference proteome</keyword>
<dbReference type="Proteomes" id="UP000735302">
    <property type="component" value="Unassembled WGS sequence"/>
</dbReference>
<dbReference type="EMBL" id="BLXT01000029">
    <property type="protein sequence ID" value="GFN73782.1"/>
    <property type="molecule type" value="Genomic_DNA"/>
</dbReference>
<gene>
    <name evidence="1" type="ORF">PoB_000028800</name>
</gene>
<accession>A0AAV3XTS7</accession>